<dbReference type="Pfam" id="PF00534">
    <property type="entry name" value="Glycos_transf_1"/>
    <property type="match status" value="1"/>
</dbReference>
<protein>
    <submittedName>
        <fullName evidence="5">Uncharacterized protein</fullName>
    </submittedName>
</protein>
<dbReference type="CDD" id="cd03801">
    <property type="entry name" value="GT4_PimA-like"/>
    <property type="match status" value="1"/>
</dbReference>
<dbReference type="PANTHER" id="PTHR12526">
    <property type="entry name" value="GLYCOSYLTRANSFERASE"/>
    <property type="match status" value="1"/>
</dbReference>
<dbReference type="Proteomes" id="UP000192359">
    <property type="component" value="Unassembled WGS sequence"/>
</dbReference>
<dbReference type="Pfam" id="PF13439">
    <property type="entry name" value="Glyco_transf_4"/>
    <property type="match status" value="1"/>
</dbReference>
<dbReference type="InterPro" id="IPR001296">
    <property type="entry name" value="Glyco_trans_1"/>
</dbReference>
<comment type="caution">
    <text evidence="5">The sequence shown here is derived from an EMBL/GenBank/DDBJ whole genome shotgun (WGS) entry which is preliminary data.</text>
</comment>
<dbReference type="Gene3D" id="3.40.50.2000">
    <property type="entry name" value="Glycogen Phosphorylase B"/>
    <property type="match status" value="2"/>
</dbReference>
<reference evidence="5 6" key="1">
    <citation type="submission" date="2016-05" db="EMBL/GenBank/DDBJ databases">
        <title>Draft genome sequence of a porcine commensal Rothia nasimurium.</title>
        <authorList>
            <person name="Gaiser R.A."/>
            <person name="Van Baarlen P."/>
            <person name="Wells J.M."/>
        </authorList>
    </citation>
    <scope>NUCLEOTIDE SEQUENCE [LARGE SCALE GENOMIC DNA]</scope>
    <source>
        <strain evidence="5 6">PT-32</strain>
    </source>
</reference>
<name>A0A1Y1RNL9_9MICC</name>
<sequence length="329" mass="36781">MLLNIARALRALGHSVTVLGPAQPDELIEAARDEGFSTVSLPAVNRKAYMVQLRAWYAQNRDGLLWCNGLVPALATAGYKNRIVHLHQLPQGSQRHAYRLARRGARRVLVPSHFVAGRLPGTHVFENWVRETEQPLSQPSVQTPVRIGFLGRPSPLKGTHTLAHAVAQLNRQSTHLRYRLVVAGTAKFIDGSDQERMQQAFTELGEDVEMLGWVTPEQLFATSDILVVPSEVEESFGLVATEAMSARQPLIVSDAGALPEVVGENYAWVFRQGSVDELASSIEKLTQLLRSEPQAVWDQLTENYWRWHEAYSPQAGQERVRRTLQKLES</sequence>
<proteinExistence type="predicted"/>
<keyword evidence="6" id="KW-1185">Reference proteome</keyword>
<evidence type="ECO:0000256" key="1">
    <source>
        <dbReference type="ARBA" id="ARBA00022676"/>
    </source>
</evidence>
<dbReference type="OrthoDB" id="6286688at2"/>
<keyword evidence="1" id="KW-0328">Glycosyltransferase</keyword>
<dbReference type="SUPFAM" id="SSF53756">
    <property type="entry name" value="UDP-Glycosyltransferase/glycogen phosphorylase"/>
    <property type="match status" value="1"/>
</dbReference>
<keyword evidence="2" id="KW-0808">Transferase</keyword>
<dbReference type="EMBL" id="LXWF01000043">
    <property type="protein sequence ID" value="ORC15616.1"/>
    <property type="molecule type" value="Genomic_DNA"/>
</dbReference>
<organism evidence="5 6">
    <name type="scientific">Rothia nasimurium</name>
    <dbReference type="NCBI Taxonomy" id="85336"/>
    <lineage>
        <taxon>Bacteria</taxon>
        <taxon>Bacillati</taxon>
        <taxon>Actinomycetota</taxon>
        <taxon>Actinomycetes</taxon>
        <taxon>Micrococcales</taxon>
        <taxon>Micrococcaceae</taxon>
        <taxon>Rothia</taxon>
    </lineage>
</organism>
<evidence type="ECO:0000313" key="5">
    <source>
        <dbReference type="EMBL" id="ORC15616.1"/>
    </source>
</evidence>
<evidence type="ECO:0000259" key="4">
    <source>
        <dbReference type="Pfam" id="PF13439"/>
    </source>
</evidence>
<feature type="domain" description="Glycosyl transferase family 1" evidence="3">
    <location>
        <begin position="139"/>
        <end position="286"/>
    </location>
</feature>
<dbReference type="PANTHER" id="PTHR12526:SF635">
    <property type="entry name" value="GLYCOSYL TRANSFERASE GROUP 1"/>
    <property type="match status" value="1"/>
</dbReference>
<evidence type="ECO:0000313" key="6">
    <source>
        <dbReference type="Proteomes" id="UP000192359"/>
    </source>
</evidence>
<accession>A0A1Y1RNL9</accession>
<feature type="domain" description="Glycosyltransferase subfamily 4-like N-terminal" evidence="4">
    <location>
        <begin position="2"/>
        <end position="119"/>
    </location>
</feature>
<evidence type="ECO:0000256" key="2">
    <source>
        <dbReference type="ARBA" id="ARBA00022679"/>
    </source>
</evidence>
<dbReference type="GO" id="GO:0016757">
    <property type="term" value="F:glycosyltransferase activity"/>
    <property type="evidence" value="ECO:0007669"/>
    <property type="project" value="InterPro"/>
</dbReference>
<dbReference type="AlphaFoldDB" id="A0A1Y1RNL9"/>
<gene>
    <name evidence="5" type="ORF">A7979_06880</name>
</gene>
<evidence type="ECO:0000259" key="3">
    <source>
        <dbReference type="Pfam" id="PF00534"/>
    </source>
</evidence>
<dbReference type="InterPro" id="IPR028098">
    <property type="entry name" value="Glyco_trans_4-like_N"/>
</dbReference>